<dbReference type="OrthoDB" id="495728at2"/>
<dbReference type="Pfam" id="PF06276">
    <property type="entry name" value="FhuF"/>
    <property type="match status" value="1"/>
</dbReference>
<dbReference type="GO" id="GO:0019290">
    <property type="term" value="P:siderophore biosynthetic process"/>
    <property type="evidence" value="ECO:0007669"/>
    <property type="project" value="InterPro"/>
</dbReference>
<comment type="pathway">
    <text evidence="1">Siderophore biosynthesis.</text>
</comment>
<dbReference type="GO" id="GO:0016881">
    <property type="term" value="F:acid-amino acid ligase activity"/>
    <property type="evidence" value="ECO:0007669"/>
    <property type="project" value="UniProtKB-ARBA"/>
</dbReference>
<accession>A0A023DKH1</accession>
<evidence type="ECO:0000256" key="1">
    <source>
        <dbReference type="ARBA" id="ARBA00004924"/>
    </source>
</evidence>
<gene>
    <name evidence="5" type="ORF">GCA01S_096_00060</name>
</gene>
<evidence type="ECO:0000313" key="6">
    <source>
        <dbReference type="Proteomes" id="UP000023561"/>
    </source>
</evidence>
<evidence type="ECO:0000313" key="5">
    <source>
        <dbReference type="EMBL" id="GAJ41765.1"/>
    </source>
</evidence>
<dbReference type="InterPro" id="IPR037455">
    <property type="entry name" value="LucA/IucC-like"/>
</dbReference>
<comment type="similarity">
    <text evidence="2">Belongs to the IucA/IucC family.</text>
</comment>
<sequence>MILGKEEWSYELEQLFQSQEYRNVRRRIFRQLVESLIYENIVKAQTYPLNNGRVQFEIKGKDKDGNPVTYICGGERKMSFQRIRICGSLIRKSGHVEEEARSFSLFLEEIAPYIQADETKLKAFAEELNQTLIKDALAQYRWKRVNYRQPATYDKIESAAMEGHPYHPSYKSRIGFNLEDNEQFGPDFQPSFSLIWLGAHHSVIELSMSQAINYKEFIQSELGEDYERFVQKITAYHLDANDYYFIPVHPWQWREMILPFFFKEIEERRLILLGEGTDRYVPQQSIRTLTNQTSPEKCYVKLALSITNTSTSRILAPHTVENAAKISDWLQTIKEKDVYLKDEWKTVFLREVMGISYQSHVFTQFEKEKTYGALSTIWRESIHSYLQEDEEAFPFQAMCSMTNQQRPLIDDWIKTYGLETWVKQMLNVSVTPLIHLLYAHGIAMESHAQNMILIHKNGMPTRLALKDFHDGIRFSKEGLNDPTLCPLLRPTPDIHARVNRNSFIETDDLLLVRDFVHDAFFFINLSEICLFLEEHYDLPEASFWKMVAEVILQYQQRFSHLAERFQLFPLFAETIQVEQLTKRRMFPETELRIQKVKNPLYVVYEEMKQQCS</sequence>
<dbReference type="Proteomes" id="UP000023561">
    <property type="component" value="Unassembled WGS sequence"/>
</dbReference>
<dbReference type="Gene3D" id="3.30.310.280">
    <property type="match status" value="1"/>
</dbReference>
<protein>
    <submittedName>
        <fullName evidence="5">Putative siderophore biosynthesis protein</fullName>
    </submittedName>
</protein>
<dbReference type="InterPro" id="IPR022770">
    <property type="entry name" value="IucA/IucC-like_C"/>
</dbReference>
<dbReference type="InterPro" id="IPR007310">
    <property type="entry name" value="Aerobactin_biosyn_IucA/IucC_N"/>
</dbReference>
<reference evidence="5 6" key="1">
    <citation type="submission" date="2014-04" db="EMBL/GenBank/DDBJ databases">
        <title>Whole genome shotgun sequence of Geobacillus caldoxylosilyticus NBRC 107762.</title>
        <authorList>
            <person name="Hosoyama A."/>
            <person name="Hosoyama Y."/>
            <person name="Katano-Makiyama Y."/>
            <person name="Tsuchikane K."/>
            <person name="Ohji S."/>
            <person name="Ichikawa N."/>
            <person name="Yamazoe A."/>
            <person name="Fujita N."/>
        </authorList>
    </citation>
    <scope>NUCLEOTIDE SEQUENCE [LARGE SCALE GENOMIC DNA]</scope>
    <source>
        <strain evidence="5 6">NBRC 107762</strain>
    </source>
</reference>
<dbReference type="EMBL" id="BAWO01000096">
    <property type="protein sequence ID" value="GAJ41765.1"/>
    <property type="molecule type" value="Genomic_DNA"/>
</dbReference>
<dbReference type="Gene3D" id="6.10.250.3370">
    <property type="match status" value="1"/>
</dbReference>
<dbReference type="Pfam" id="PF04183">
    <property type="entry name" value="IucA_IucC"/>
    <property type="match status" value="1"/>
</dbReference>
<proteinExistence type="inferred from homology"/>
<dbReference type="RefSeq" id="WP_042412281.1">
    <property type="nucleotide sequence ID" value="NZ_BAWO01000096.1"/>
</dbReference>
<evidence type="ECO:0000259" key="4">
    <source>
        <dbReference type="Pfam" id="PF06276"/>
    </source>
</evidence>
<dbReference type="AlphaFoldDB" id="A0A023DKH1"/>
<keyword evidence="6" id="KW-1185">Reference proteome</keyword>
<dbReference type="Gene3D" id="1.10.510.40">
    <property type="match status" value="1"/>
</dbReference>
<feature type="domain" description="Aerobactin siderophore biosynthesis IucA/IucC-like C-terminal" evidence="4">
    <location>
        <begin position="420"/>
        <end position="592"/>
    </location>
</feature>
<dbReference type="PANTHER" id="PTHR34384">
    <property type="entry name" value="L-2,3-DIAMINOPROPANOATE--CITRATE LIGASE"/>
    <property type="match status" value="1"/>
</dbReference>
<organism evidence="5 6">
    <name type="scientific">Parageobacillus caldoxylosilyticus NBRC 107762</name>
    <dbReference type="NCBI Taxonomy" id="1220594"/>
    <lineage>
        <taxon>Bacteria</taxon>
        <taxon>Bacillati</taxon>
        <taxon>Bacillota</taxon>
        <taxon>Bacilli</taxon>
        <taxon>Bacillales</taxon>
        <taxon>Anoxybacillaceae</taxon>
        <taxon>Saccharococcus</taxon>
    </lineage>
</organism>
<feature type="domain" description="Aerobactin siderophore biosynthesis IucA/IucC N-terminal" evidence="3">
    <location>
        <begin position="153"/>
        <end position="399"/>
    </location>
</feature>
<comment type="caution">
    <text evidence="5">The sequence shown here is derived from an EMBL/GenBank/DDBJ whole genome shotgun (WGS) entry which is preliminary data.</text>
</comment>
<evidence type="ECO:0000256" key="2">
    <source>
        <dbReference type="ARBA" id="ARBA00007832"/>
    </source>
</evidence>
<evidence type="ECO:0000259" key="3">
    <source>
        <dbReference type="Pfam" id="PF04183"/>
    </source>
</evidence>
<dbReference type="PANTHER" id="PTHR34384:SF6">
    <property type="entry name" value="STAPHYLOFERRIN B SYNTHASE"/>
    <property type="match status" value="1"/>
</dbReference>
<name>A0A023DKH1_9BACL</name>